<keyword evidence="1" id="KW-0472">Membrane</keyword>
<evidence type="ECO:0000313" key="2">
    <source>
        <dbReference type="EMBL" id="KAF2023039.1"/>
    </source>
</evidence>
<proteinExistence type="predicted"/>
<dbReference type="OrthoDB" id="4167046at2759"/>
<feature type="non-terminal residue" evidence="2">
    <location>
        <position position="1"/>
    </location>
</feature>
<keyword evidence="1" id="KW-0812">Transmembrane</keyword>
<evidence type="ECO:0000313" key="3">
    <source>
        <dbReference type="Proteomes" id="UP000799777"/>
    </source>
</evidence>
<dbReference type="Proteomes" id="UP000799777">
    <property type="component" value="Unassembled WGS sequence"/>
</dbReference>
<accession>A0A9P4LGB7</accession>
<organism evidence="2 3">
    <name type="scientific">Setomelanomma holmii</name>
    <dbReference type="NCBI Taxonomy" id="210430"/>
    <lineage>
        <taxon>Eukaryota</taxon>
        <taxon>Fungi</taxon>
        <taxon>Dikarya</taxon>
        <taxon>Ascomycota</taxon>
        <taxon>Pezizomycotina</taxon>
        <taxon>Dothideomycetes</taxon>
        <taxon>Pleosporomycetidae</taxon>
        <taxon>Pleosporales</taxon>
        <taxon>Pleosporineae</taxon>
        <taxon>Phaeosphaeriaceae</taxon>
        <taxon>Setomelanomma</taxon>
    </lineage>
</organism>
<feature type="transmembrane region" description="Helical" evidence="1">
    <location>
        <begin position="156"/>
        <end position="177"/>
    </location>
</feature>
<name>A0A9P4LGB7_9PLEO</name>
<gene>
    <name evidence="2" type="ORF">EK21DRAFT_81721</name>
</gene>
<reference evidence="2" key="1">
    <citation type="journal article" date="2020" name="Stud. Mycol.">
        <title>101 Dothideomycetes genomes: a test case for predicting lifestyles and emergence of pathogens.</title>
        <authorList>
            <person name="Haridas S."/>
            <person name="Albert R."/>
            <person name="Binder M."/>
            <person name="Bloem J."/>
            <person name="Labutti K."/>
            <person name="Salamov A."/>
            <person name="Andreopoulos B."/>
            <person name="Baker S."/>
            <person name="Barry K."/>
            <person name="Bills G."/>
            <person name="Bluhm B."/>
            <person name="Cannon C."/>
            <person name="Castanera R."/>
            <person name="Culley D."/>
            <person name="Daum C."/>
            <person name="Ezra D."/>
            <person name="Gonzalez J."/>
            <person name="Henrissat B."/>
            <person name="Kuo A."/>
            <person name="Liang C."/>
            <person name="Lipzen A."/>
            <person name="Lutzoni F."/>
            <person name="Magnuson J."/>
            <person name="Mondo S."/>
            <person name="Nolan M."/>
            <person name="Ohm R."/>
            <person name="Pangilinan J."/>
            <person name="Park H.-J."/>
            <person name="Ramirez L."/>
            <person name="Alfaro M."/>
            <person name="Sun H."/>
            <person name="Tritt A."/>
            <person name="Yoshinaga Y."/>
            <person name="Zwiers L.-H."/>
            <person name="Turgeon B."/>
            <person name="Goodwin S."/>
            <person name="Spatafora J."/>
            <person name="Crous P."/>
            <person name="Grigoriev I."/>
        </authorList>
    </citation>
    <scope>NUCLEOTIDE SEQUENCE</scope>
    <source>
        <strain evidence="2">CBS 110217</strain>
    </source>
</reference>
<dbReference type="AlphaFoldDB" id="A0A9P4LGB7"/>
<protein>
    <submittedName>
        <fullName evidence="2">Uncharacterized protein</fullName>
    </submittedName>
</protein>
<dbReference type="EMBL" id="ML978388">
    <property type="protein sequence ID" value="KAF2023039.1"/>
    <property type="molecule type" value="Genomic_DNA"/>
</dbReference>
<evidence type="ECO:0000256" key="1">
    <source>
        <dbReference type="SAM" id="Phobius"/>
    </source>
</evidence>
<feature type="transmembrane region" description="Helical" evidence="1">
    <location>
        <begin position="73"/>
        <end position="99"/>
    </location>
</feature>
<keyword evidence="3" id="KW-1185">Reference proteome</keyword>
<feature type="transmembrane region" description="Helical" evidence="1">
    <location>
        <begin position="111"/>
        <end position="136"/>
    </location>
</feature>
<sequence length="200" mass="23299">RQLTTNMSILTPFKFPTDIRWRGIERHHHKIFLVKSVLLILFSILVIAEYSLFKSWWENGPYDYHKDWTWAPYQFWLRIGIALIPDILVTLLTLILLLNPLHHATYSFHPVFALVSSFCMFGLYVGVCFLNPLFALSNEVAFHNMDIWERIVFVETGFEGVICLCWVGMMGLSAVAVHRWRVGRRGWKGIVSGGQEEERV</sequence>
<keyword evidence="1" id="KW-1133">Transmembrane helix</keyword>
<feature type="transmembrane region" description="Helical" evidence="1">
    <location>
        <begin position="32"/>
        <end position="53"/>
    </location>
</feature>
<comment type="caution">
    <text evidence="2">The sequence shown here is derived from an EMBL/GenBank/DDBJ whole genome shotgun (WGS) entry which is preliminary data.</text>
</comment>